<sequence>MNSELNDDNDIIMSLSKVGKKYGQNTALHPIDFELERGEVHVLFGENGAGKSTLISLIAGANKPSSGQINYDGKNVAFSSVKEARLLGICAVFQEFSLVPQLTVADNMFLGHELSSGYVLDKAAMNDKANAVLNELEFDLTADQIVGELPRAGQQMVEIAKAFCANVSVLILDEPTASLTEHETEQLFRLVNKLKSQGVGIIYITHRMAEIRQISDRVTVLRDGLLIGRLNTCDLDEDSLVEMMTGGSASDVFPNVESTAGNIMFEVSNLSSELGIDDISLHVKQGEIVGLAGLIGSGKSEFAQVCYGLAPKTQGQIKVCAKDISVATPSTLIEAGLYYCSPDRHDSGLVIDASIGHNLTLSALKTNEFSFDYSYVLKGGNERQRINTLMKRLRIKADDSHHLVNSLSGGNQQKVLLAKALSRQFEVFIFDEPTVGVDVATRKVIYQFIAELCQQGAAILLISSDLPEIIHLTHRAYVFCEGQIAVHLEKEQINEQSVLSHFFAKGEAA</sequence>
<dbReference type="PROSITE" id="PS50893">
    <property type="entry name" value="ABC_TRANSPORTER_2"/>
    <property type="match status" value="2"/>
</dbReference>
<evidence type="ECO:0000313" key="17">
    <source>
        <dbReference type="EMBL" id="TRY15165.1"/>
    </source>
</evidence>
<evidence type="ECO:0000256" key="4">
    <source>
        <dbReference type="ARBA" id="ARBA00019459"/>
    </source>
</evidence>
<organism evidence="17 18">
    <name type="scientific">Shewanella hanedai</name>
    <name type="common">Alteromonas hanedai</name>
    <dbReference type="NCBI Taxonomy" id="25"/>
    <lineage>
        <taxon>Bacteria</taxon>
        <taxon>Pseudomonadati</taxon>
        <taxon>Pseudomonadota</taxon>
        <taxon>Gammaproteobacteria</taxon>
        <taxon>Alteromonadales</taxon>
        <taxon>Shewanellaceae</taxon>
        <taxon>Shewanella</taxon>
    </lineage>
</organism>
<proteinExistence type="inferred from homology"/>
<evidence type="ECO:0000313" key="18">
    <source>
        <dbReference type="Proteomes" id="UP000318126"/>
    </source>
</evidence>
<evidence type="ECO:0000256" key="7">
    <source>
        <dbReference type="ARBA" id="ARBA00022597"/>
    </source>
</evidence>
<dbReference type="EMBL" id="VKGK01000005">
    <property type="protein sequence ID" value="TRY15165.1"/>
    <property type="molecule type" value="Genomic_DNA"/>
</dbReference>
<dbReference type="InterPro" id="IPR050107">
    <property type="entry name" value="ABC_carbohydrate_import_ATPase"/>
</dbReference>
<evidence type="ECO:0000256" key="10">
    <source>
        <dbReference type="ARBA" id="ARBA00022840"/>
    </source>
</evidence>
<evidence type="ECO:0000256" key="2">
    <source>
        <dbReference type="ARBA" id="ARBA00009404"/>
    </source>
</evidence>
<evidence type="ECO:0000256" key="11">
    <source>
        <dbReference type="ARBA" id="ARBA00022967"/>
    </source>
</evidence>
<comment type="subcellular location">
    <subcellularLocation>
        <location evidence="1">Cell inner membrane</location>
        <topology evidence="1">Peripheral membrane protein</topology>
    </subcellularLocation>
</comment>
<accession>A0A553JRS0</accession>
<evidence type="ECO:0000256" key="3">
    <source>
        <dbReference type="ARBA" id="ARBA00011262"/>
    </source>
</evidence>
<evidence type="ECO:0000259" key="16">
    <source>
        <dbReference type="PROSITE" id="PS50893"/>
    </source>
</evidence>
<dbReference type="GO" id="GO:0005886">
    <property type="term" value="C:plasma membrane"/>
    <property type="evidence" value="ECO:0007669"/>
    <property type="project" value="UniProtKB-SubCell"/>
</dbReference>
<dbReference type="GO" id="GO:0005524">
    <property type="term" value="F:ATP binding"/>
    <property type="evidence" value="ECO:0007669"/>
    <property type="project" value="UniProtKB-KW"/>
</dbReference>
<keyword evidence="11" id="KW-1278">Translocase</keyword>
<keyword evidence="8" id="KW-0677">Repeat</keyword>
<dbReference type="RefSeq" id="WP_143563598.1">
    <property type="nucleotide sequence ID" value="NZ_BMPL01000004.1"/>
</dbReference>
<dbReference type="InterPro" id="IPR017871">
    <property type="entry name" value="ABC_transporter-like_CS"/>
</dbReference>
<dbReference type="Gene3D" id="3.40.50.300">
    <property type="entry name" value="P-loop containing nucleotide triphosphate hydrolases"/>
    <property type="match status" value="2"/>
</dbReference>
<evidence type="ECO:0000256" key="9">
    <source>
        <dbReference type="ARBA" id="ARBA00022741"/>
    </source>
</evidence>
<dbReference type="SMART" id="SM00382">
    <property type="entry name" value="AAA"/>
    <property type="match status" value="2"/>
</dbReference>
<dbReference type="PANTHER" id="PTHR43790:SF2">
    <property type="entry name" value="AUTOINDUCER 2 IMPORT ATP-BINDING PROTEIN LSRA"/>
    <property type="match status" value="1"/>
</dbReference>
<dbReference type="CDD" id="cd03216">
    <property type="entry name" value="ABC_Carb_Monos_I"/>
    <property type="match status" value="1"/>
</dbReference>
<comment type="function">
    <text evidence="13">Part of the ABC transporter complex LsrABCD involved in autoinducer 2 (AI-2) import. Responsible for energy coupling to the transport system.</text>
</comment>
<evidence type="ECO:0000256" key="5">
    <source>
        <dbReference type="ARBA" id="ARBA00022448"/>
    </source>
</evidence>
<dbReference type="EC" id="7.6.2.13" evidence="14"/>
<keyword evidence="5" id="KW-0813">Transport</keyword>
<dbReference type="InterPro" id="IPR027417">
    <property type="entry name" value="P-loop_NTPase"/>
</dbReference>
<evidence type="ECO:0000256" key="14">
    <source>
        <dbReference type="ARBA" id="ARBA00023798"/>
    </source>
</evidence>
<protein>
    <recommendedName>
        <fullName evidence="4">Autoinducer 2 import ATP-binding protein LsrA</fullName>
        <ecNumber evidence="14">7.6.2.13</ecNumber>
    </recommendedName>
</protein>
<keyword evidence="7" id="KW-0762">Sugar transport</keyword>
<keyword evidence="18" id="KW-1185">Reference proteome</keyword>
<dbReference type="InterPro" id="IPR003439">
    <property type="entry name" value="ABC_transporter-like_ATP-bd"/>
</dbReference>
<dbReference type="PROSITE" id="PS00211">
    <property type="entry name" value="ABC_TRANSPORTER_1"/>
    <property type="match status" value="1"/>
</dbReference>
<gene>
    <name evidence="17" type="ORF">FN961_05700</name>
</gene>
<dbReference type="Pfam" id="PF00005">
    <property type="entry name" value="ABC_tran"/>
    <property type="match status" value="2"/>
</dbReference>
<dbReference type="AlphaFoldDB" id="A0A553JRS0"/>
<dbReference type="CDD" id="cd03215">
    <property type="entry name" value="ABC_Carb_Monos_II"/>
    <property type="match status" value="1"/>
</dbReference>
<feature type="domain" description="ABC transporter" evidence="16">
    <location>
        <begin position="13"/>
        <end position="248"/>
    </location>
</feature>
<feature type="domain" description="ABC transporter" evidence="16">
    <location>
        <begin position="258"/>
        <end position="506"/>
    </location>
</feature>
<evidence type="ECO:0000256" key="12">
    <source>
        <dbReference type="ARBA" id="ARBA00023136"/>
    </source>
</evidence>
<dbReference type="PANTHER" id="PTHR43790">
    <property type="entry name" value="CARBOHYDRATE TRANSPORT ATP-BINDING PROTEIN MG119-RELATED"/>
    <property type="match status" value="1"/>
</dbReference>
<comment type="catalytic activity">
    <reaction evidence="15">
        <text>ATP + H2O + (2R,4S)-2-methyl-2,3,3,4-tetrahydroxytetrahydrofuran-[AI-2-binding protein]Side 1 = ADP + phosphate + (2R,4S)-2-methyl-2,3,3,4-tetrahydroxytetrahydrofuranSide 2 + [AI-2-binding protein]Side 1.</text>
        <dbReference type="EC" id="7.6.2.13"/>
    </reaction>
</comment>
<keyword evidence="10 17" id="KW-0067">ATP-binding</keyword>
<name>A0A553JRS0_SHEHA</name>
<evidence type="ECO:0000256" key="15">
    <source>
        <dbReference type="ARBA" id="ARBA00034076"/>
    </source>
</evidence>
<dbReference type="OrthoDB" id="9805029at2"/>
<dbReference type="InterPro" id="IPR003593">
    <property type="entry name" value="AAA+_ATPase"/>
</dbReference>
<evidence type="ECO:0000256" key="6">
    <source>
        <dbReference type="ARBA" id="ARBA00022475"/>
    </source>
</evidence>
<evidence type="ECO:0000256" key="13">
    <source>
        <dbReference type="ARBA" id="ARBA00023747"/>
    </source>
</evidence>
<dbReference type="SUPFAM" id="SSF52540">
    <property type="entry name" value="P-loop containing nucleoside triphosphate hydrolases"/>
    <property type="match status" value="2"/>
</dbReference>
<keyword evidence="9" id="KW-0547">Nucleotide-binding</keyword>
<keyword evidence="12" id="KW-0472">Membrane</keyword>
<dbReference type="Proteomes" id="UP000318126">
    <property type="component" value="Unassembled WGS sequence"/>
</dbReference>
<comment type="caution">
    <text evidence="17">The sequence shown here is derived from an EMBL/GenBank/DDBJ whole genome shotgun (WGS) entry which is preliminary data.</text>
</comment>
<keyword evidence="6" id="KW-1003">Cell membrane</keyword>
<evidence type="ECO:0000256" key="8">
    <source>
        <dbReference type="ARBA" id="ARBA00022737"/>
    </source>
</evidence>
<comment type="subunit">
    <text evidence="3">The complex is composed of two ATP-binding proteins (LsrA), two transmembrane proteins (LsrC and LsrD) and a solute-binding protein (LsrB).</text>
</comment>
<evidence type="ECO:0000256" key="1">
    <source>
        <dbReference type="ARBA" id="ARBA00004417"/>
    </source>
</evidence>
<reference evidence="18" key="1">
    <citation type="submission" date="2019-07" db="EMBL/GenBank/DDBJ databases">
        <title>Shewanella sp. YLB-08 draft genomic sequence.</title>
        <authorList>
            <person name="Yu L."/>
        </authorList>
    </citation>
    <scope>NUCLEOTIDE SEQUENCE [LARGE SCALE GENOMIC DNA]</scope>
    <source>
        <strain evidence="18">JCM 20706</strain>
    </source>
</reference>
<comment type="similarity">
    <text evidence="2">Belongs to the ABC transporter superfamily. AI-2 autoinducer porter (TC 3.A.1.2.8) family.</text>
</comment>
<dbReference type="FunFam" id="3.40.50.300:FF:000127">
    <property type="entry name" value="Ribose import ATP-binding protein RbsA"/>
    <property type="match status" value="1"/>
</dbReference>
<dbReference type="GO" id="GO:0016887">
    <property type="term" value="F:ATP hydrolysis activity"/>
    <property type="evidence" value="ECO:0007669"/>
    <property type="project" value="InterPro"/>
</dbReference>